<organism evidence="2 3">
    <name type="scientific">Rotaria magnacalcarata</name>
    <dbReference type="NCBI Taxonomy" id="392030"/>
    <lineage>
        <taxon>Eukaryota</taxon>
        <taxon>Metazoa</taxon>
        <taxon>Spiralia</taxon>
        <taxon>Gnathifera</taxon>
        <taxon>Rotifera</taxon>
        <taxon>Eurotatoria</taxon>
        <taxon>Bdelloidea</taxon>
        <taxon>Philodinida</taxon>
        <taxon>Philodinidae</taxon>
        <taxon>Rotaria</taxon>
    </lineage>
</organism>
<feature type="non-terminal residue" evidence="2">
    <location>
        <position position="1"/>
    </location>
</feature>
<dbReference type="AlphaFoldDB" id="A0A821KWZ9"/>
<gene>
    <name evidence="1" type="ORF">OVN521_LOCUS48502</name>
    <name evidence="2" type="ORF">OVN521_LOCUS49795</name>
</gene>
<feature type="non-terminal residue" evidence="2">
    <location>
        <position position="64"/>
    </location>
</feature>
<evidence type="ECO:0000313" key="1">
    <source>
        <dbReference type="EMBL" id="CAF4704102.1"/>
    </source>
</evidence>
<protein>
    <submittedName>
        <fullName evidence="2">Uncharacterized protein</fullName>
    </submittedName>
</protein>
<proteinExistence type="predicted"/>
<evidence type="ECO:0000313" key="3">
    <source>
        <dbReference type="Proteomes" id="UP000663866"/>
    </source>
</evidence>
<dbReference type="EMBL" id="CAJOBG010111028">
    <property type="protein sequence ID" value="CAF4740490.1"/>
    <property type="molecule type" value="Genomic_DNA"/>
</dbReference>
<dbReference type="Proteomes" id="UP000663866">
    <property type="component" value="Unassembled WGS sequence"/>
</dbReference>
<comment type="caution">
    <text evidence="2">The sequence shown here is derived from an EMBL/GenBank/DDBJ whole genome shotgun (WGS) entry which is preliminary data.</text>
</comment>
<dbReference type="EMBL" id="CAJOBG010101229">
    <property type="protein sequence ID" value="CAF4704102.1"/>
    <property type="molecule type" value="Genomic_DNA"/>
</dbReference>
<accession>A0A821KWZ9</accession>
<keyword evidence="3" id="KW-1185">Reference proteome</keyword>
<reference evidence="2" key="1">
    <citation type="submission" date="2021-02" db="EMBL/GenBank/DDBJ databases">
        <authorList>
            <person name="Nowell W R."/>
        </authorList>
    </citation>
    <scope>NUCLEOTIDE SEQUENCE</scope>
</reference>
<name>A0A821KWZ9_9BILA</name>
<evidence type="ECO:0000313" key="2">
    <source>
        <dbReference type="EMBL" id="CAF4740490.1"/>
    </source>
</evidence>
<sequence>YKQSRQVHIEYEVEVKNILTPELYQKRTSTAENLQLAEEHIQWPVYVELTNGKIIGCDFVVSAI</sequence>